<evidence type="ECO:0000256" key="5">
    <source>
        <dbReference type="ARBA" id="ARBA00022692"/>
    </source>
</evidence>
<feature type="transmembrane region" description="Helical" evidence="8">
    <location>
        <begin position="747"/>
        <end position="763"/>
    </location>
</feature>
<dbReference type="STRING" id="1802519.A2961_03090"/>
<feature type="transmembrane region" description="Helical" evidence="8">
    <location>
        <begin position="201"/>
        <end position="220"/>
    </location>
</feature>
<feature type="transmembrane region" description="Helical" evidence="8">
    <location>
        <begin position="769"/>
        <end position="787"/>
    </location>
</feature>
<proteinExistence type="predicted"/>
<feature type="domain" description="ArnT-like N-terminal" evidence="9">
    <location>
        <begin position="429"/>
        <end position="613"/>
    </location>
</feature>
<dbReference type="Proteomes" id="UP000177082">
    <property type="component" value="Unassembled WGS sequence"/>
</dbReference>
<feature type="transmembrane region" description="Helical" evidence="8">
    <location>
        <begin position="269"/>
        <end position="287"/>
    </location>
</feature>
<evidence type="ECO:0000256" key="6">
    <source>
        <dbReference type="ARBA" id="ARBA00022989"/>
    </source>
</evidence>
<comment type="subcellular location">
    <subcellularLocation>
        <location evidence="1">Cell membrane</location>
        <topology evidence="1">Multi-pass membrane protein</topology>
    </subcellularLocation>
</comment>
<keyword evidence="4" id="KW-0808">Transferase</keyword>
<comment type="caution">
    <text evidence="11">The sequence shown here is derived from an EMBL/GenBank/DDBJ whole genome shotgun (WGS) entry which is preliminary data.</text>
</comment>
<dbReference type="InterPro" id="IPR050297">
    <property type="entry name" value="LipidA_mod_glycosyltrf_83"/>
</dbReference>
<feature type="transmembrane region" description="Helical" evidence="8">
    <location>
        <begin position="617"/>
        <end position="637"/>
    </location>
</feature>
<name>A0A1F8BHB6_9BACT</name>
<dbReference type="PANTHER" id="PTHR33908:SF11">
    <property type="entry name" value="MEMBRANE PROTEIN"/>
    <property type="match status" value="1"/>
</dbReference>
<dbReference type="Pfam" id="PF16192">
    <property type="entry name" value="PMT_4TMC"/>
    <property type="match status" value="1"/>
</dbReference>
<feature type="transmembrane region" description="Helical" evidence="8">
    <location>
        <begin position="293"/>
        <end position="310"/>
    </location>
</feature>
<dbReference type="GO" id="GO:0005886">
    <property type="term" value="C:plasma membrane"/>
    <property type="evidence" value="ECO:0007669"/>
    <property type="project" value="UniProtKB-SubCell"/>
</dbReference>
<keyword evidence="5 8" id="KW-0812">Transmembrane</keyword>
<evidence type="ECO:0000256" key="3">
    <source>
        <dbReference type="ARBA" id="ARBA00022676"/>
    </source>
</evidence>
<feature type="transmembrane region" description="Helical" evidence="8">
    <location>
        <begin position="580"/>
        <end position="605"/>
    </location>
</feature>
<evidence type="ECO:0000256" key="2">
    <source>
        <dbReference type="ARBA" id="ARBA00022475"/>
    </source>
</evidence>
<feature type="transmembrane region" description="Helical" evidence="8">
    <location>
        <begin position="794"/>
        <end position="811"/>
    </location>
</feature>
<evidence type="ECO:0000313" key="11">
    <source>
        <dbReference type="EMBL" id="OGM63423.1"/>
    </source>
</evidence>
<keyword evidence="3" id="KW-0328">Glycosyltransferase</keyword>
<feature type="transmembrane region" description="Helical" evidence="8">
    <location>
        <begin position="12"/>
        <end position="32"/>
    </location>
</feature>
<reference evidence="11 12" key="1">
    <citation type="journal article" date="2016" name="Nat. Commun.">
        <title>Thousands of microbial genomes shed light on interconnected biogeochemical processes in an aquifer system.</title>
        <authorList>
            <person name="Anantharaman K."/>
            <person name="Brown C.T."/>
            <person name="Hug L.A."/>
            <person name="Sharon I."/>
            <person name="Castelle C.J."/>
            <person name="Probst A.J."/>
            <person name="Thomas B.C."/>
            <person name="Singh A."/>
            <person name="Wilkins M.J."/>
            <person name="Karaoz U."/>
            <person name="Brodie E.L."/>
            <person name="Williams K.H."/>
            <person name="Hubbard S.S."/>
            <person name="Banfield J.F."/>
        </authorList>
    </citation>
    <scope>NUCLEOTIDE SEQUENCE [LARGE SCALE GENOMIC DNA]</scope>
</reference>
<dbReference type="GO" id="GO:0009103">
    <property type="term" value="P:lipopolysaccharide biosynthetic process"/>
    <property type="evidence" value="ECO:0007669"/>
    <property type="project" value="UniProtKB-ARBA"/>
</dbReference>
<dbReference type="Pfam" id="PF02366">
    <property type="entry name" value="PMT"/>
    <property type="match status" value="1"/>
</dbReference>
<feature type="transmembrane region" description="Helical" evidence="8">
    <location>
        <begin position="507"/>
        <end position="525"/>
    </location>
</feature>
<dbReference type="InterPro" id="IPR003342">
    <property type="entry name" value="ArnT-like_N"/>
</dbReference>
<evidence type="ECO:0000256" key="8">
    <source>
        <dbReference type="SAM" id="Phobius"/>
    </source>
</evidence>
<evidence type="ECO:0000256" key="7">
    <source>
        <dbReference type="ARBA" id="ARBA00023136"/>
    </source>
</evidence>
<dbReference type="GO" id="GO:0016763">
    <property type="term" value="F:pentosyltransferase activity"/>
    <property type="evidence" value="ECO:0007669"/>
    <property type="project" value="TreeGrafter"/>
</dbReference>
<feature type="transmembrane region" description="Helical" evidence="8">
    <location>
        <begin position="369"/>
        <end position="386"/>
    </location>
</feature>
<evidence type="ECO:0000256" key="4">
    <source>
        <dbReference type="ARBA" id="ARBA00022679"/>
    </source>
</evidence>
<keyword evidence="2" id="KW-1003">Cell membrane</keyword>
<feature type="transmembrane region" description="Helical" evidence="8">
    <location>
        <begin position="91"/>
        <end position="109"/>
    </location>
</feature>
<feature type="transmembrane region" description="Helical" evidence="8">
    <location>
        <begin position="322"/>
        <end position="349"/>
    </location>
</feature>
<feature type="transmembrane region" description="Helical" evidence="8">
    <location>
        <begin position="240"/>
        <end position="257"/>
    </location>
</feature>
<sequence>MTKVSIKIGKKSFFISNILLLIFAAFIIRILLSPFGTLDLDQNTFIAWSNILTEGGFKSFYNSWSDYLPGYLYVLWFLAKIGNLLPIPTEVLFKLPALISDLATGYLIYHIVMRLKGEKLGFVAASIFLFNPAVLSNSSLWGQIDSLTSLFSLLSILFFGKNIYLSAFFLSFGFMVKPQAALAAPVILFLMAKNRFAAKNFFLFSALVLIFLTLGFLPFFSGGNLAEFIIQRVKMTLGQYPYSSINAFNFWGLRGFWKSEGEGIFTTGFWGLLFSGFVGLVSIFKLVRSKKPGGEYYLAAILFISNFLFFSRMHERHLMPSFAYLAIVSVLDWRIVFSYIALSFTYIMNTIYSYTWIVEDFKEIFTGDLVKVFIIGNLLVFGNLILQGFKKKSDQFPSFNISTPFRKKPVDIKFGDIAKNTASKLVLLILLFSAITRIFYLHQPQKEYFDEVYHAFTARQMLSGNTFAWEWWNPHPEGFAYEWTHPPMAKLIMAAGMYIFGVNQLGWRLPGAIFGVLATLLIFLISKSIFRNRSIAVLSAFIFSLEGLPLVMSRIGMNDIYFLTFMLLSIYLFIKTKNFASSISLGLAAASKWSTLWALPIFLIIHFALKKKIRLSYLWFLVMPVLVYLLSYSPIFLSPKIQREYVENTGYQRNIDEKIGIIPLDMFIDTQKQMWWYHTNLKATHPFTSPWWSWPFLSRPVWVYTGSEEGGVVSNIYIMGDPLVFWFGIVSIIACGYYALSERNKKLGLIVFSYVIFFAPWAASPRIMFLYHYLPSVPFMVIAISYVLKRNSKYLVPVLIVFVLSFIYFYPRFSGIPVPPQLNESYRWFDGW</sequence>
<feature type="transmembrane region" description="Helical" evidence="8">
    <location>
        <begin position="425"/>
        <end position="442"/>
    </location>
</feature>
<evidence type="ECO:0000259" key="9">
    <source>
        <dbReference type="Pfam" id="PF02366"/>
    </source>
</evidence>
<accession>A0A1F8BHB6</accession>
<organism evidence="11 12">
    <name type="scientific">Candidatus Woesebacteria bacterium RIFCSPLOWO2_01_FULL_39_21</name>
    <dbReference type="NCBI Taxonomy" id="1802519"/>
    <lineage>
        <taxon>Bacteria</taxon>
        <taxon>Candidatus Woeseibacteriota</taxon>
    </lineage>
</organism>
<dbReference type="PANTHER" id="PTHR33908">
    <property type="entry name" value="MANNOSYLTRANSFERASE YKCB-RELATED"/>
    <property type="match status" value="1"/>
</dbReference>
<feature type="transmembrane region" description="Helical" evidence="8">
    <location>
        <begin position="121"/>
        <end position="144"/>
    </location>
</feature>
<dbReference type="GO" id="GO:0006493">
    <property type="term" value="P:protein O-linked glycosylation"/>
    <property type="evidence" value="ECO:0007669"/>
    <property type="project" value="InterPro"/>
</dbReference>
<evidence type="ECO:0000313" key="12">
    <source>
        <dbReference type="Proteomes" id="UP000177082"/>
    </source>
</evidence>
<feature type="transmembrane region" description="Helical" evidence="8">
    <location>
        <begin position="723"/>
        <end position="740"/>
    </location>
</feature>
<feature type="domain" description="Protein O-mannosyl-transferase C-terminal four TM" evidence="10">
    <location>
        <begin position="665"/>
        <end position="832"/>
    </location>
</feature>
<dbReference type="InterPro" id="IPR032421">
    <property type="entry name" value="PMT_4TMC"/>
</dbReference>
<keyword evidence="6 8" id="KW-1133">Transmembrane helix</keyword>
<protein>
    <recommendedName>
        <fullName evidence="13">Dolichyl-phosphate-mannose--protein mannosyltransferase</fullName>
    </recommendedName>
</protein>
<evidence type="ECO:0000259" key="10">
    <source>
        <dbReference type="Pfam" id="PF16192"/>
    </source>
</evidence>
<dbReference type="AlphaFoldDB" id="A0A1F8BHB6"/>
<gene>
    <name evidence="11" type="ORF">A2961_03090</name>
</gene>
<dbReference type="GO" id="GO:0000030">
    <property type="term" value="F:mannosyltransferase activity"/>
    <property type="evidence" value="ECO:0007669"/>
    <property type="project" value="InterPro"/>
</dbReference>
<evidence type="ECO:0000256" key="1">
    <source>
        <dbReference type="ARBA" id="ARBA00004651"/>
    </source>
</evidence>
<dbReference type="EMBL" id="MGHF01000017">
    <property type="protein sequence ID" value="OGM63423.1"/>
    <property type="molecule type" value="Genomic_DNA"/>
</dbReference>
<evidence type="ECO:0008006" key="13">
    <source>
        <dbReference type="Google" id="ProtNLM"/>
    </source>
</evidence>
<keyword evidence="7 8" id="KW-0472">Membrane</keyword>